<feature type="domain" description="HTH araC/xylS-type" evidence="4">
    <location>
        <begin position="178"/>
        <end position="298"/>
    </location>
</feature>
<organism evidence="5 6">
    <name type="scientific">Micromonospora arborensis</name>
    <dbReference type="NCBI Taxonomy" id="2116518"/>
    <lineage>
        <taxon>Bacteria</taxon>
        <taxon>Bacillati</taxon>
        <taxon>Actinomycetota</taxon>
        <taxon>Actinomycetes</taxon>
        <taxon>Micromonosporales</taxon>
        <taxon>Micromonosporaceae</taxon>
        <taxon>Micromonospora</taxon>
    </lineage>
</organism>
<evidence type="ECO:0000313" key="5">
    <source>
        <dbReference type="EMBL" id="PYC70373.1"/>
    </source>
</evidence>
<dbReference type="InterPro" id="IPR050204">
    <property type="entry name" value="AraC_XylS_family_regulators"/>
</dbReference>
<proteinExistence type="predicted"/>
<protein>
    <submittedName>
        <fullName evidence="5">AraC family transcriptional regulator</fullName>
    </submittedName>
</protein>
<evidence type="ECO:0000256" key="2">
    <source>
        <dbReference type="ARBA" id="ARBA00023125"/>
    </source>
</evidence>
<dbReference type="AlphaFoldDB" id="A0A318NN14"/>
<comment type="caution">
    <text evidence="5">The sequence shown here is derived from an EMBL/GenBank/DDBJ whole genome shotgun (WGS) entry which is preliminary data.</text>
</comment>
<dbReference type="OrthoDB" id="2559672at2"/>
<gene>
    <name evidence="5" type="ORF">C7C45_13380</name>
</gene>
<reference evidence="5 6" key="1">
    <citation type="submission" date="2018-03" db="EMBL/GenBank/DDBJ databases">
        <title>Bioinformatic expansion and discovery of thiopeptide antibiotics.</title>
        <authorList>
            <person name="Schwalen C.J."/>
            <person name="Hudson G.A."/>
            <person name="Mitchell D.A."/>
        </authorList>
    </citation>
    <scope>NUCLEOTIDE SEQUENCE [LARGE SCALE GENOMIC DNA]</scope>
    <source>
        <strain evidence="5 6">NRRL 8041</strain>
    </source>
</reference>
<accession>A0A318NN14</accession>
<name>A0A318NN14_9ACTN</name>
<dbReference type="PROSITE" id="PS01124">
    <property type="entry name" value="HTH_ARAC_FAMILY_2"/>
    <property type="match status" value="1"/>
</dbReference>
<dbReference type="InterPro" id="IPR018060">
    <property type="entry name" value="HTH_AraC"/>
</dbReference>
<keyword evidence="3" id="KW-0804">Transcription</keyword>
<keyword evidence="1" id="KW-0805">Transcription regulation</keyword>
<dbReference type="GO" id="GO:0003700">
    <property type="term" value="F:DNA-binding transcription factor activity"/>
    <property type="evidence" value="ECO:0007669"/>
    <property type="project" value="InterPro"/>
</dbReference>
<keyword evidence="6" id="KW-1185">Reference proteome</keyword>
<dbReference type="EMBL" id="PYBV01000016">
    <property type="protein sequence ID" value="PYC70373.1"/>
    <property type="molecule type" value="Genomic_DNA"/>
</dbReference>
<evidence type="ECO:0000313" key="6">
    <source>
        <dbReference type="Proteomes" id="UP000248333"/>
    </source>
</evidence>
<dbReference type="GO" id="GO:0043565">
    <property type="term" value="F:sequence-specific DNA binding"/>
    <property type="evidence" value="ECO:0007669"/>
    <property type="project" value="InterPro"/>
</dbReference>
<keyword evidence="2" id="KW-0238">DNA-binding</keyword>
<dbReference type="SMART" id="SM00342">
    <property type="entry name" value="HTH_ARAC"/>
    <property type="match status" value="1"/>
</dbReference>
<dbReference type="Proteomes" id="UP000248333">
    <property type="component" value="Unassembled WGS sequence"/>
</dbReference>
<sequence length="303" mass="31987">MVLGLPDVRLRPFVDRYVGYRERADVPLVRRESAGVFVVLILGWGAPLDVTDPRSAERGATKVDSFVAGTFDGWCATRTVGVGEGVELLLAPLTARRLLGLPLSELTNRAVGVGQLPGRWLDRLRCRLAEAAGWPERFALLDRVLAGRLASSPPVDARLDWAWRWLVASGGQEGVGVLADELGWSRRHLASRFRQDVGLPPKMVARLLRFQQAYAALTEPGATVGANAVAGAGAGPPTGAGQSAYGAGQSAAGAGSPGATRAVDWAAVAARCGYYDQSHLIRDFHQFAGATPAALLADRSSAG</sequence>
<evidence type="ECO:0000256" key="1">
    <source>
        <dbReference type="ARBA" id="ARBA00023015"/>
    </source>
</evidence>
<dbReference type="PANTHER" id="PTHR46796">
    <property type="entry name" value="HTH-TYPE TRANSCRIPTIONAL ACTIVATOR RHAS-RELATED"/>
    <property type="match status" value="1"/>
</dbReference>
<dbReference type="Gene3D" id="1.10.10.60">
    <property type="entry name" value="Homeodomain-like"/>
    <property type="match status" value="1"/>
</dbReference>
<evidence type="ECO:0000259" key="4">
    <source>
        <dbReference type="PROSITE" id="PS01124"/>
    </source>
</evidence>
<dbReference type="PANTHER" id="PTHR46796:SF15">
    <property type="entry name" value="BLL1074 PROTEIN"/>
    <property type="match status" value="1"/>
</dbReference>
<evidence type="ECO:0000256" key="3">
    <source>
        <dbReference type="ARBA" id="ARBA00023163"/>
    </source>
</evidence>